<comment type="caution">
    <text evidence="3">The sequence shown here is derived from an EMBL/GenBank/DDBJ whole genome shotgun (WGS) entry which is preliminary data.</text>
</comment>
<organism evidence="3 4">
    <name type="scientific">Tersicoccus solisilvae</name>
    <dbReference type="NCBI Taxonomy" id="1882339"/>
    <lineage>
        <taxon>Bacteria</taxon>
        <taxon>Bacillati</taxon>
        <taxon>Actinomycetota</taxon>
        <taxon>Actinomycetes</taxon>
        <taxon>Micrococcales</taxon>
        <taxon>Micrococcaceae</taxon>
        <taxon>Tersicoccus</taxon>
    </lineage>
</organism>
<name>A0ABQ1PN50_9MICC</name>
<dbReference type="SUPFAM" id="SSF52788">
    <property type="entry name" value="Phosphotyrosine protein phosphatases I"/>
    <property type="match status" value="1"/>
</dbReference>
<dbReference type="InterPro" id="IPR036196">
    <property type="entry name" value="Ptyr_pPase_sf"/>
</dbReference>
<dbReference type="Proteomes" id="UP000597761">
    <property type="component" value="Unassembled WGS sequence"/>
</dbReference>
<evidence type="ECO:0000259" key="2">
    <source>
        <dbReference type="SMART" id="SM00226"/>
    </source>
</evidence>
<dbReference type="RefSeq" id="WP_188669086.1">
    <property type="nucleotide sequence ID" value="NZ_BMJI01000027.1"/>
</dbReference>
<evidence type="ECO:0000313" key="4">
    <source>
        <dbReference type="Proteomes" id="UP000597761"/>
    </source>
</evidence>
<feature type="domain" description="Phosphotyrosine protein phosphatase I" evidence="2">
    <location>
        <begin position="2"/>
        <end position="143"/>
    </location>
</feature>
<reference evidence="4" key="1">
    <citation type="journal article" date="2019" name="Int. J. Syst. Evol. Microbiol.">
        <title>The Global Catalogue of Microorganisms (GCM) 10K type strain sequencing project: providing services to taxonomists for standard genome sequencing and annotation.</title>
        <authorList>
            <consortium name="The Broad Institute Genomics Platform"/>
            <consortium name="The Broad Institute Genome Sequencing Center for Infectious Disease"/>
            <person name="Wu L."/>
            <person name="Ma J."/>
        </authorList>
    </citation>
    <scope>NUCLEOTIDE SEQUENCE [LARGE SCALE GENOMIC DNA]</scope>
    <source>
        <strain evidence="4">CGMCC 1.15480</strain>
    </source>
</reference>
<evidence type="ECO:0000256" key="1">
    <source>
        <dbReference type="SAM" id="MobiDB-lite"/>
    </source>
</evidence>
<proteinExistence type="predicted"/>
<feature type="region of interest" description="Disordered" evidence="1">
    <location>
        <begin position="200"/>
        <end position="220"/>
    </location>
</feature>
<dbReference type="SMART" id="SM00226">
    <property type="entry name" value="LMWPc"/>
    <property type="match status" value="1"/>
</dbReference>
<dbReference type="InterPro" id="IPR023485">
    <property type="entry name" value="Ptyr_pPase"/>
</dbReference>
<protein>
    <submittedName>
        <fullName evidence="3">Protein-tyrosine-phosphatase</fullName>
    </submittedName>
</protein>
<accession>A0ABQ1PN50</accession>
<sequence length="220" mass="23652">MNALLIVCSANVCRSRYAEQLVRDQAPSDWSVSSAGTHAADGSARCALVDRRLGGGHSGASSDGSARPLTLESIEAAQLVLTAERAHRTAVLQVLPEARSRTFTLREFVLLVDQFGLDEQADSPSSLAAALESLDHARPWLDLTDAGGPGWLRRTRRPDPGLLDVRDGHLADAWAHRRSLRQIEDAAARTVTVLRTWSAAHVPGDTDDGGTGRRAPDPRP</sequence>
<evidence type="ECO:0000313" key="3">
    <source>
        <dbReference type="EMBL" id="GGC99825.1"/>
    </source>
</evidence>
<keyword evidence="4" id="KW-1185">Reference proteome</keyword>
<dbReference type="Pfam" id="PF01451">
    <property type="entry name" value="LMWPc"/>
    <property type="match status" value="1"/>
</dbReference>
<dbReference type="Gene3D" id="3.40.50.2300">
    <property type="match status" value="1"/>
</dbReference>
<dbReference type="EMBL" id="BMJI01000027">
    <property type="protein sequence ID" value="GGC99825.1"/>
    <property type="molecule type" value="Genomic_DNA"/>
</dbReference>
<feature type="compositionally biased region" description="Basic and acidic residues" evidence="1">
    <location>
        <begin position="210"/>
        <end position="220"/>
    </location>
</feature>
<gene>
    <name evidence="3" type="ORF">GCM10011512_28390</name>
</gene>